<gene>
    <name evidence="2" type="ORF">EUS_08600</name>
</gene>
<dbReference type="EMBL" id="FP929044">
    <property type="protein sequence ID" value="CBK96096.1"/>
    <property type="molecule type" value="Genomic_DNA"/>
</dbReference>
<organism evidence="2 3">
    <name type="scientific">[Eubacterium] siraeum 70/3</name>
    <dbReference type="NCBI Taxonomy" id="657319"/>
    <lineage>
        <taxon>Bacteria</taxon>
        <taxon>Bacillati</taxon>
        <taxon>Bacillota</taxon>
        <taxon>Clostridia</taxon>
        <taxon>Eubacteriales</taxon>
        <taxon>Oscillospiraceae</taxon>
        <taxon>Oscillospiraceae incertae sedis</taxon>
    </lineage>
</organism>
<dbReference type="AlphaFoldDB" id="D4JSM7"/>
<feature type="transmembrane region" description="Helical" evidence="1">
    <location>
        <begin position="12"/>
        <end position="32"/>
    </location>
</feature>
<dbReference type="KEGG" id="esu:EUS_08600"/>
<dbReference type="BioCyc" id="ESIR657319:G136K-732-MONOMER"/>
<evidence type="ECO:0000256" key="1">
    <source>
        <dbReference type="SAM" id="Phobius"/>
    </source>
</evidence>
<reference evidence="2 3" key="2">
    <citation type="submission" date="2010-03" db="EMBL/GenBank/DDBJ databases">
        <authorList>
            <person name="Pajon A."/>
        </authorList>
    </citation>
    <scope>NUCLEOTIDE SEQUENCE [LARGE SCALE GENOMIC DNA]</scope>
    <source>
        <strain evidence="2 3">70/3</strain>
    </source>
</reference>
<sequence>MSIENTQQTSKTIIKNAPVLQGAIFIAALAIIS</sequence>
<dbReference type="Proteomes" id="UP000008803">
    <property type="component" value="Chromosome"/>
</dbReference>
<dbReference type="HOGENOM" id="CLU_3381937_0_0_9"/>
<name>D4JSM7_9FIRM</name>
<keyword evidence="1" id="KW-0472">Membrane</keyword>
<protein>
    <submittedName>
        <fullName evidence="2">Uncharacterized protein</fullName>
    </submittedName>
</protein>
<evidence type="ECO:0000313" key="3">
    <source>
        <dbReference type="Proteomes" id="UP000008803"/>
    </source>
</evidence>
<proteinExistence type="predicted"/>
<reference evidence="2 3" key="1">
    <citation type="submission" date="2010-03" db="EMBL/GenBank/DDBJ databases">
        <title>The genome sequence of Eubacterium siraeum 70/3.</title>
        <authorList>
            <consortium name="metaHIT consortium -- http://www.metahit.eu/"/>
            <person name="Pajon A."/>
            <person name="Turner K."/>
            <person name="Parkhill J."/>
            <person name="Duncan S."/>
            <person name="Flint H."/>
        </authorList>
    </citation>
    <scope>NUCLEOTIDE SEQUENCE [LARGE SCALE GENOMIC DNA]</scope>
    <source>
        <strain evidence="2 3">70/3</strain>
    </source>
</reference>
<keyword evidence="1" id="KW-0812">Transmembrane</keyword>
<accession>D4JSM7</accession>
<keyword evidence="1" id="KW-1133">Transmembrane helix</keyword>
<evidence type="ECO:0000313" key="2">
    <source>
        <dbReference type="EMBL" id="CBK96096.1"/>
    </source>
</evidence>